<name>A0A4C1VL28_EUMVA</name>
<evidence type="ECO:0000313" key="2">
    <source>
        <dbReference type="Proteomes" id="UP000299102"/>
    </source>
</evidence>
<protein>
    <submittedName>
        <fullName evidence="1">Uncharacterized protein</fullName>
    </submittedName>
</protein>
<organism evidence="1 2">
    <name type="scientific">Eumeta variegata</name>
    <name type="common">Bagworm moth</name>
    <name type="synonym">Eumeta japonica</name>
    <dbReference type="NCBI Taxonomy" id="151549"/>
    <lineage>
        <taxon>Eukaryota</taxon>
        <taxon>Metazoa</taxon>
        <taxon>Ecdysozoa</taxon>
        <taxon>Arthropoda</taxon>
        <taxon>Hexapoda</taxon>
        <taxon>Insecta</taxon>
        <taxon>Pterygota</taxon>
        <taxon>Neoptera</taxon>
        <taxon>Endopterygota</taxon>
        <taxon>Lepidoptera</taxon>
        <taxon>Glossata</taxon>
        <taxon>Ditrysia</taxon>
        <taxon>Tineoidea</taxon>
        <taxon>Psychidae</taxon>
        <taxon>Oiketicinae</taxon>
        <taxon>Eumeta</taxon>
    </lineage>
</organism>
<accession>A0A4C1VL28</accession>
<comment type="caution">
    <text evidence="1">The sequence shown here is derived from an EMBL/GenBank/DDBJ whole genome shotgun (WGS) entry which is preliminary data.</text>
</comment>
<evidence type="ECO:0000313" key="1">
    <source>
        <dbReference type="EMBL" id="GBP39251.1"/>
    </source>
</evidence>
<keyword evidence="2" id="KW-1185">Reference proteome</keyword>
<gene>
    <name evidence="1" type="ORF">EVAR_22657_1</name>
</gene>
<proteinExistence type="predicted"/>
<dbReference type="AlphaFoldDB" id="A0A4C1VL28"/>
<dbReference type="EMBL" id="BGZK01000362">
    <property type="protein sequence ID" value="GBP39251.1"/>
    <property type="molecule type" value="Genomic_DNA"/>
</dbReference>
<sequence length="72" mass="8033">MAICSAGFKLSGAPGHCRKRRSNTEILLKVIISRKSTPWVLVPTSPRINPALSVTRYSTHNQPPPWSPRRVL</sequence>
<dbReference type="Proteomes" id="UP000299102">
    <property type="component" value="Unassembled WGS sequence"/>
</dbReference>
<reference evidence="1 2" key="1">
    <citation type="journal article" date="2019" name="Commun. Biol.">
        <title>The bagworm genome reveals a unique fibroin gene that provides high tensile strength.</title>
        <authorList>
            <person name="Kono N."/>
            <person name="Nakamura H."/>
            <person name="Ohtoshi R."/>
            <person name="Tomita M."/>
            <person name="Numata K."/>
            <person name="Arakawa K."/>
        </authorList>
    </citation>
    <scope>NUCLEOTIDE SEQUENCE [LARGE SCALE GENOMIC DNA]</scope>
</reference>